<proteinExistence type="predicted"/>
<protein>
    <submittedName>
        <fullName evidence="3">Pyridoxamine 5'-phosphate oxidase</fullName>
    </submittedName>
</protein>
<dbReference type="PANTHER" id="PTHR35176">
    <property type="entry name" value="HEME OXYGENASE HI_0854-RELATED"/>
    <property type="match status" value="1"/>
</dbReference>
<accession>A0A0P8CH97</accession>
<sequence length="163" mass="19128">MITLSERIPEEIRNILYGNYFGYVCTSDKNDQPHLTPVFFIYDENSQKLFFITNDRSKKVKNLSENPNISITIDIRDPVNPFNNEGVMAQGTAAITDKAPIYFLSEETLQLYYDIYHEFKSKYQKVIENKPLGENDVIIQINVEKMVYWKGPHFKSLKFKKDE</sequence>
<feature type="domain" description="Pyridoxamine 5'-phosphate oxidase N-terminal" evidence="2">
    <location>
        <begin position="8"/>
        <end position="149"/>
    </location>
</feature>
<name>A0A0P8CH97_9EURY</name>
<dbReference type="AlphaFoldDB" id="A0A0P8CH97"/>
<gene>
    <name evidence="3" type="ORF">MPEBLZ_03386</name>
</gene>
<evidence type="ECO:0000259" key="2">
    <source>
        <dbReference type="Pfam" id="PF01243"/>
    </source>
</evidence>
<dbReference type="PANTHER" id="PTHR35176:SF6">
    <property type="entry name" value="HEME OXYGENASE HI_0854-RELATED"/>
    <property type="match status" value="1"/>
</dbReference>
<evidence type="ECO:0000313" key="4">
    <source>
        <dbReference type="Proteomes" id="UP000050360"/>
    </source>
</evidence>
<dbReference type="GO" id="GO:0005829">
    <property type="term" value="C:cytosol"/>
    <property type="evidence" value="ECO:0007669"/>
    <property type="project" value="TreeGrafter"/>
</dbReference>
<dbReference type="GO" id="GO:0070967">
    <property type="term" value="F:coenzyme F420 binding"/>
    <property type="evidence" value="ECO:0007669"/>
    <property type="project" value="TreeGrafter"/>
</dbReference>
<dbReference type="Gene3D" id="2.30.110.10">
    <property type="entry name" value="Electron Transport, Fmn-binding Protein, Chain A"/>
    <property type="match status" value="1"/>
</dbReference>
<dbReference type="SUPFAM" id="SSF50475">
    <property type="entry name" value="FMN-binding split barrel"/>
    <property type="match status" value="1"/>
</dbReference>
<comment type="caution">
    <text evidence="3">The sequence shown here is derived from an EMBL/GenBank/DDBJ whole genome shotgun (WGS) entry which is preliminary data.</text>
</comment>
<dbReference type="GO" id="GO:0016627">
    <property type="term" value="F:oxidoreductase activity, acting on the CH-CH group of donors"/>
    <property type="evidence" value="ECO:0007669"/>
    <property type="project" value="TreeGrafter"/>
</dbReference>
<evidence type="ECO:0000256" key="1">
    <source>
        <dbReference type="ARBA" id="ARBA00023002"/>
    </source>
</evidence>
<dbReference type="InterPro" id="IPR052019">
    <property type="entry name" value="F420H2_bilvrd_red/Heme_oxyg"/>
</dbReference>
<evidence type="ECO:0000313" key="3">
    <source>
        <dbReference type="EMBL" id="KPQ42076.1"/>
    </source>
</evidence>
<dbReference type="InterPro" id="IPR012349">
    <property type="entry name" value="Split_barrel_FMN-bd"/>
</dbReference>
<dbReference type="EMBL" id="LKCM01000268">
    <property type="protein sequence ID" value="KPQ42076.1"/>
    <property type="molecule type" value="Genomic_DNA"/>
</dbReference>
<dbReference type="InterPro" id="IPR011576">
    <property type="entry name" value="Pyridox_Oxase_N"/>
</dbReference>
<dbReference type="Pfam" id="PF01243">
    <property type="entry name" value="PNPOx_N"/>
    <property type="match status" value="1"/>
</dbReference>
<dbReference type="Proteomes" id="UP000050360">
    <property type="component" value="Unassembled WGS sequence"/>
</dbReference>
<reference evidence="3 4" key="1">
    <citation type="submission" date="2015-09" db="EMBL/GenBank/DDBJ databases">
        <title>A metagenomics-based metabolic model of nitrate-dependent anaerobic oxidation of methane by Methanoperedens-like archaea.</title>
        <authorList>
            <person name="Arshad A."/>
            <person name="Speth D.R."/>
            <person name="De Graaf R.M."/>
            <person name="Op Den Camp H.J."/>
            <person name="Jetten M.S."/>
            <person name="Welte C.U."/>
        </authorList>
    </citation>
    <scope>NUCLEOTIDE SEQUENCE [LARGE SCALE GENOMIC DNA]</scope>
</reference>
<keyword evidence="1" id="KW-0560">Oxidoreductase</keyword>
<organism evidence="3 4">
    <name type="scientific">Candidatus Methanoperedens nitratireducens</name>
    <dbReference type="NCBI Taxonomy" id="1392998"/>
    <lineage>
        <taxon>Archaea</taxon>
        <taxon>Methanobacteriati</taxon>
        <taxon>Methanobacteriota</taxon>
        <taxon>Stenosarchaea group</taxon>
        <taxon>Methanomicrobia</taxon>
        <taxon>Methanosarcinales</taxon>
        <taxon>ANME-2 cluster</taxon>
        <taxon>Candidatus Methanoperedentaceae</taxon>
        <taxon>Candidatus Methanoperedens</taxon>
    </lineage>
</organism>